<dbReference type="GO" id="GO:0005739">
    <property type="term" value="C:mitochondrion"/>
    <property type="evidence" value="ECO:0007669"/>
    <property type="project" value="TreeGrafter"/>
</dbReference>
<comment type="similarity">
    <text evidence="1">Belongs to the enoyl-CoA hydratase/isomerase family.</text>
</comment>
<protein>
    <submittedName>
        <fullName evidence="5">Enoyl-CoA hydratase</fullName>
    </submittedName>
</protein>
<dbReference type="Gene3D" id="1.10.12.10">
    <property type="entry name" value="Lyase 2-enoyl-coa Hydratase, Chain A, domain 2"/>
    <property type="match status" value="1"/>
</dbReference>
<dbReference type="InterPro" id="IPR029045">
    <property type="entry name" value="ClpP/crotonase-like_dom_sf"/>
</dbReference>
<dbReference type="GO" id="GO:0016829">
    <property type="term" value="F:lyase activity"/>
    <property type="evidence" value="ECO:0007669"/>
    <property type="project" value="UniProtKB-KW"/>
</dbReference>
<keyword evidence="2" id="KW-0456">Lyase</keyword>
<reference evidence="5" key="1">
    <citation type="submission" date="2017-02" db="UniProtKB">
        <authorList>
            <consortium name="WormBaseParasite"/>
        </authorList>
    </citation>
    <scope>IDENTIFICATION</scope>
</reference>
<evidence type="ECO:0000256" key="2">
    <source>
        <dbReference type="ARBA" id="ARBA00023239"/>
    </source>
</evidence>
<accession>A0A0M3JG01</accession>
<dbReference type="OrthoDB" id="410701at2759"/>
<dbReference type="Gene3D" id="3.90.226.10">
    <property type="entry name" value="2-enoyl-CoA Hydratase, Chain A, domain 1"/>
    <property type="match status" value="1"/>
</dbReference>
<dbReference type="PANTHER" id="PTHR11941:SF171">
    <property type="entry name" value="SD19268P"/>
    <property type="match status" value="1"/>
</dbReference>
<evidence type="ECO:0000313" key="3">
    <source>
        <dbReference type="EMBL" id="VDK26878.1"/>
    </source>
</evidence>
<evidence type="ECO:0000256" key="1">
    <source>
        <dbReference type="ARBA" id="ARBA00005254"/>
    </source>
</evidence>
<gene>
    <name evidence="3" type="ORF">ASIM_LOCUS6338</name>
</gene>
<organism evidence="5">
    <name type="scientific">Anisakis simplex</name>
    <name type="common">Herring worm</name>
    <dbReference type="NCBI Taxonomy" id="6269"/>
    <lineage>
        <taxon>Eukaryota</taxon>
        <taxon>Metazoa</taxon>
        <taxon>Ecdysozoa</taxon>
        <taxon>Nematoda</taxon>
        <taxon>Chromadorea</taxon>
        <taxon>Rhabditida</taxon>
        <taxon>Spirurina</taxon>
        <taxon>Ascaridomorpha</taxon>
        <taxon>Ascaridoidea</taxon>
        <taxon>Anisakidae</taxon>
        <taxon>Anisakis</taxon>
        <taxon>Anisakis simplex complex</taxon>
    </lineage>
</organism>
<dbReference type="GO" id="GO:0006635">
    <property type="term" value="P:fatty acid beta-oxidation"/>
    <property type="evidence" value="ECO:0007669"/>
    <property type="project" value="TreeGrafter"/>
</dbReference>
<dbReference type="InterPro" id="IPR014748">
    <property type="entry name" value="Enoyl-CoA_hydra_C"/>
</dbReference>
<sequence>MGLIETKWSLLPGAGGSQRLARVVGLPLAKELIFTARIIDGVEAERIGLVNHAVNGDDEAAYQKALEIAREILTKGPLAIRAVKTAISIGNEMDLASGLRLEQQCYGRV</sequence>
<keyword evidence="4" id="KW-1185">Reference proteome</keyword>
<dbReference type="WBParaSite" id="ASIM_0000655501-mRNA-1">
    <property type="protein sequence ID" value="ASIM_0000655501-mRNA-1"/>
    <property type="gene ID" value="ASIM_0000655501"/>
</dbReference>
<evidence type="ECO:0000313" key="5">
    <source>
        <dbReference type="WBParaSite" id="ASIM_0000655501-mRNA-1"/>
    </source>
</evidence>
<dbReference type="Pfam" id="PF00378">
    <property type="entry name" value="ECH_1"/>
    <property type="match status" value="1"/>
</dbReference>
<dbReference type="InterPro" id="IPR001753">
    <property type="entry name" value="Enoyl-CoA_hydra/iso"/>
</dbReference>
<name>A0A0M3JG01_ANISI</name>
<reference evidence="3 4" key="2">
    <citation type="submission" date="2018-11" db="EMBL/GenBank/DDBJ databases">
        <authorList>
            <consortium name="Pathogen Informatics"/>
        </authorList>
    </citation>
    <scope>NUCLEOTIDE SEQUENCE [LARGE SCALE GENOMIC DNA]</scope>
</reference>
<dbReference type="Proteomes" id="UP000267096">
    <property type="component" value="Unassembled WGS sequence"/>
</dbReference>
<proteinExistence type="inferred from homology"/>
<evidence type="ECO:0000313" key="4">
    <source>
        <dbReference type="Proteomes" id="UP000267096"/>
    </source>
</evidence>
<dbReference type="EMBL" id="UYRR01013632">
    <property type="protein sequence ID" value="VDK26878.1"/>
    <property type="molecule type" value="Genomic_DNA"/>
</dbReference>
<dbReference type="CDD" id="cd06558">
    <property type="entry name" value="crotonase-like"/>
    <property type="match status" value="1"/>
</dbReference>
<dbReference type="SUPFAM" id="SSF52096">
    <property type="entry name" value="ClpP/crotonase"/>
    <property type="match status" value="1"/>
</dbReference>
<dbReference type="AlphaFoldDB" id="A0A0M3JG01"/>
<dbReference type="PANTHER" id="PTHR11941">
    <property type="entry name" value="ENOYL-COA HYDRATASE-RELATED"/>
    <property type="match status" value="1"/>
</dbReference>